<reference evidence="8 9" key="1">
    <citation type="journal article" date="2018" name="Nat. Biotechnol.">
        <title>A standardized bacterial taxonomy based on genome phylogeny substantially revises the tree of life.</title>
        <authorList>
            <person name="Parks D.H."/>
            <person name="Chuvochina M."/>
            <person name="Waite D.W."/>
            <person name="Rinke C."/>
            <person name="Skarshewski A."/>
            <person name="Chaumeil P.A."/>
            <person name="Hugenholtz P."/>
        </authorList>
    </citation>
    <scope>NUCLEOTIDE SEQUENCE [LARGE SCALE GENOMIC DNA]</scope>
    <source>
        <strain evidence="8">UBA9958</strain>
    </source>
</reference>
<dbReference type="GO" id="GO:0009253">
    <property type="term" value="P:peptidoglycan catabolic process"/>
    <property type="evidence" value="ECO:0007669"/>
    <property type="project" value="InterPro"/>
</dbReference>
<evidence type="ECO:0000256" key="6">
    <source>
        <dbReference type="ARBA" id="ARBA00023295"/>
    </source>
</evidence>
<proteinExistence type="inferred from homology"/>
<keyword evidence="5" id="KW-1035">Host cytoplasm</keyword>
<dbReference type="InterPro" id="IPR002196">
    <property type="entry name" value="Glyco_hydro_24"/>
</dbReference>
<dbReference type="EC" id="3.2.1.17" evidence="7"/>
<dbReference type="AlphaFoldDB" id="A0A351RD44"/>
<dbReference type="InterPro" id="IPR034690">
    <property type="entry name" value="Endolysin_T4_type"/>
</dbReference>
<dbReference type="Pfam" id="PF00959">
    <property type="entry name" value="Phage_lysozyme"/>
    <property type="match status" value="1"/>
</dbReference>
<comment type="similarity">
    <text evidence="7">Belongs to the glycosyl hydrolase 24 family.</text>
</comment>
<dbReference type="InterPro" id="IPR023347">
    <property type="entry name" value="Lysozyme_dom_sf"/>
</dbReference>
<dbReference type="InterPro" id="IPR033907">
    <property type="entry name" value="Endolysin_autolysin"/>
</dbReference>
<keyword evidence="4 7" id="KW-0378">Hydrolase</keyword>
<dbReference type="SUPFAM" id="SSF53955">
    <property type="entry name" value="Lysozyme-like"/>
    <property type="match status" value="1"/>
</dbReference>
<sequence>MKEFEGCKLTAYKCPAGVWTIGIGSTRYSDGSAVKQGQTLANEEAALLLLSKTLTSYEHAVNAIKVDLTQNEFDALVSLTYNIGAGNLASSTLVKMLKAGDSKAEIAKQFLRWDKAGGKPLAGLTRRRNAEAELFLSK</sequence>
<accession>A0A351RD44</accession>
<evidence type="ECO:0000313" key="8">
    <source>
        <dbReference type="EMBL" id="HBA09965.1"/>
    </source>
</evidence>
<keyword evidence="3 7" id="KW-0081">Bacteriolytic enzyme</keyword>
<comment type="caution">
    <text evidence="8">The sequence shown here is derived from an EMBL/GenBank/DDBJ whole genome shotgun (WGS) entry which is preliminary data.</text>
</comment>
<dbReference type="InterPro" id="IPR051018">
    <property type="entry name" value="Bacteriophage_GH24"/>
</dbReference>
<dbReference type="EMBL" id="DNAA01000249">
    <property type="protein sequence ID" value="HBA09965.1"/>
    <property type="molecule type" value="Genomic_DNA"/>
</dbReference>
<dbReference type="GO" id="GO:0003796">
    <property type="term" value="F:lysozyme activity"/>
    <property type="evidence" value="ECO:0007669"/>
    <property type="project" value="UniProtKB-EC"/>
</dbReference>
<dbReference type="Proteomes" id="UP000264313">
    <property type="component" value="Unassembled WGS sequence"/>
</dbReference>
<evidence type="ECO:0000256" key="1">
    <source>
        <dbReference type="ARBA" id="ARBA00000632"/>
    </source>
</evidence>
<comment type="catalytic activity">
    <reaction evidence="1 7">
        <text>Hydrolysis of (1-&gt;4)-beta-linkages between N-acetylmuramic acid and N-acetyl-D-glucosamine residues in a peptidoglycan and between N-acetyl-D-glucosamine residues in chitodextrins.</text>
        <dbReference type="EC" id="3.2.1.17"/>
    </reaction>
</comment>
<dbReference type="GO" id="GO:0042742">
    <property type="term" value="P:defense response to bacterium"/>
    <property type="evidence" value="ECO:0007669"/>
    <property type="project" value="UniProtKB-KW"/>
</dbReference>
<name>A0A351RD44_9PROT</name>
<dbReference type="PANTHER" id="PTHR38107">
    <property type="match status" value="1"/>
</dbReference>
<dbReference type="GO" id="GO:0016998">
    <property type="term" value="P:cell wall macromolecule catabolic process"/>
    <property type="evidence" value="ECO:0007669"/>
    <property type="project" value="InterPro"/>
</dbReference>
<dbReference type="CDD" id="cd00737">
    <property type="entry name" value="lyz_endolysin_autolysin"/>
    <property type="match status" value="1"/>
</dbReference>
<dbReference type="Gene3D" id="1.10.530.40">
    <property type="match status" value="1"/>
</dbReference>
<gene>
    <name evidence="8" type="ORF">DCW48_10780</name>
</gene>
<dbReference type="PANTHER" id="PTHR38107:SF3">
    <property type="entry name" value="LYSOZYME RRRD-RELATED"/>
    <property type="match status" value="1"/>
</dbReference>
<evidence type="ECO:0000256" key="3">
    <source>
        <dbReference type="ARBA" id="ARBA00022638"/>
    </source>
</evidence>
<protein>
    <recommendedName>
        <fullName evidence="7">Lysozyme</fullName>
        <ecNumber evidence="7">3.2.1.17</ecNumber>
    </recommendedName>
</protein>
<keyword evidence="2 7" id="KW-0929">Antimicrobial</keyword>
<evidence type="ECO:0000256" key="5">
    <source>
        <dbReference type="ARBA" id="ARBA00023200"/>
    </source>
</evidence>
<keyword evidence="6 7" id="KW-0326">Glycosidase</keyword>
<evidence type="ECO:0000313" key="9">
    <source>
        <dbReference type="Proteomes" id="UP000264313"/>
    </source>
</evidence>
<dbReference type="GO" id="GO:0031640">
    <property type="term" value="P:killing of cells of another organism"/>
    <property type="evidence" value="ECO:0007669"/>
    <property type="project" value="UniProtKB-KW"/>
</dbReference>
<evidence type="ECO:0000256" key="7">
    <source>
        <dbReference type="RuleBase" id="RU003788"/>
    </source>
</evidence>
<organism evidence="8 9">
    <name type="scientific">Methylotenera mobilis</name>
    <dbReference type="NCBI Taxonomy" id="359408"/>
    <lineage>
        <taxon>Bacteria</taxon>
        <taxon>Pseudomonadati</taxon>
        <taxon>Pseudomonadota</taxon>
        <taxon>Betaproteobacteria</taxon>
        <taxon>Nitrosomonadales</taxon>
        <taxon>Methylophilaceae</taxon>
        <taxon>Methylotenera</taxon>
    </lineage>
</organism>
<dbReference type="HAMAP" id="MF_04110">
    <property type="entry name" value="ENDOLYSIN_T4"/>
    <property type="match status" value="1"/>
</dbReference>
<dbReference type="InterPro" id="IPR023346">
    <property type="entry name" value="Lysozyme-like_dom_sf"/>
</dbReference>
<evidence type="ECO:0000256" key="4">
    <source>
        <dbReference type="ARBA" id="ARBA00022801"/>
    </source>
</evidence>
<evidence type="ECO:0000256" key="2">
    <source>
        <dbReference type="ARBA" id="ARBA00022529"/>
    </source>
</evidence>